<dbReference type="EMBL" id="CM042050">
    <property type="protein sequence ID" value="KAI3735347.1"/>
    <property type="molecule type" value="Genomic_DNA"/>
</dbReference>
<evidence type="ECO:0000313" key="1">
    <source>
        <dbReference type="EMBL" id="KAI3735347.1"/>
    </source>
</evidence>
<sequence length="134" mass="14739">MLISSDSMGMLRSSNRLMKVVIVAVTVTVMLRPSNGLMNTLTAERDNKYDFTMKNDGEDVKLKMKVVIMTITWMSYSREWCAPKGANKKKKGPKEDYDADSLASNSSDGVDSRDVTDQKGSSDGRLSSSAVMAL</sequence>
<reference evidence="1 2" key="2">
    <citation type="journal article" date="2022" name="Mol. Ecol. Resour.">
        <title>The genomes of chicory, endive, great burdock and yacon provide insights into Asteraceae paleo-polyploidization history and plant inulin production.</title>
        <authorList>
            <person name="Fan W."/>
            <person name="Wang S."/>
            <person name="Wang H."/>
            <person name="Wang A."/>
            <person name="Jiang F."/>
            <person name="Liu H."/>
            <person name="Zhao H."/>
            <person name="Xu D."/>
            <person name="Zhang Y."/>
        </authorList>
    </citation>
    <scope>NUCLEOTIDE SEQUENCE [LARGE SCALE GENOMIC DNA]</scope>
    <source>
        <strain evidence="2">cv. Niubang</strain>
    </source>
</reference>
<protein>
    <submittedName>
        <fullName evidence="1">Uncharacterized protein</fullName>
    </submittedName>
</protein>
<keyword evidence="2" id="KW-1185">Reference proteome</keyword>
<dbReference type="Proteomes" id="UP001055879">
    <property type="component" value="Linkage Group LG04"/>
</dbReference>
<gene>
    <name evidence="1" type="ORF">L6452_14842</name>
</gene>
<evidence type="ECO:0000313" key="2">
    <source>
        <dbReference type="Proteomes" id="UP001055879"/>
    </source>
</evidence>
<name>A0ACB9CM51_ARCLA</name>
<comment type="caution">
    <text evidence="1">The sequence shown here is derived from an EMBL/GenBank/DDBJ whole genome shotgun (WGS) entry which is preliminary data.</text>
</comment>
<proteinExistence type="predicted"/>
<accession>A0ACB9CM51</accession>
<reference evidence="2" key="1">
    <citation type="journal article" date="2022" name="Mol. Ecol. Resour.">
        <title>The genomes of chicory, endive, great burdock and yacon provide insights into Asteraceae palaeo-polyploidization history and plant inulin production.</title>
        <authorList>
            <person name="Fan W."/>
            <person name="Wang S."/>
            <person name="Wang H."/>
            <person name="Wang A."/>
            <person name="Jiang F."/>
            <person name="Liu H."/>
            <person name="Zhao H."/>
            <person name="Xu D."/>
            <person name="Zhang Y."/>
        </authorList>
    </citation>
    <scope>NUCLEOTIDE SEQUENCE [LARGE SCALE GENOMIC DNA]</scope>
    <source>
        <strain evidence="2">cv. Niubang</strain>
    </source>
</reference>
<organism evidence="1 2">
    <name type="scientific">Arctium lappa</name>
    <name type="common">Greater burdock</name>
    <name type="synonym">Lappa major</name>
    <dbReference type="NCBI Taxonomy" id="4217"/>
    <lineage>
        <taxon>Eukaryota</taxon>
        <taxon>Viridiplantae</taxon>
        <taxon>Streptophyta</taxon>
        <taxon>Embryophyta</taxon>
        <taxon>Tracheophyta</taxon>
        <taxon>Spermatophyta</taxon>
        <taxon>Magnoliopsida</taxon>
        <taxon>eudicotyledons</taxon>
        <taxon>Gunneridae</taxon>
        <taxon>Pentapetalae</taxon>
        <taxon>asterids</taxon>
        <taxon>campanulids</taxon>
        <taxon>Asterales</taxon>
        <taxon>Asteraceae</taxon>
        <taxon>Carduoideae</taxon>
        <taxon>Cardueae</taxon>
        <taxon>Arctiinae</taxon>
        <taxon>Arctium</taxon>
    </lineage>
</organism>